<organism evidence="1 2">
    <name type="scientific">Halomarina rubra</name>
    <dbReference type="NCBI Taxonomy" id="2071873"/>
    <lineage>
        <taxon>Archaea</taxon>
        <taxon>Methanobacteriati</taxon>
        <taxon>Methanobacteriota</taxon>
        <taxon>Stenosarchaea group</taxon>
        <taxon>Halobacteria</taxon>
        <taxon>Halobacteriales</taxon>
        <taxon>Natronomonadaceae</taxon>
        <taxon>Halomarina</taxon>
    </lineage>
</organism>
<evidence type="ECO:0000313" key="1">
    <source>
        <dbReference type="EMBL" id="MFD1513157.1"/>
    </source>
</evidence>
<evidence type="ECO:0000313" key="2">
    <source>
        <dbReference type="Proteomes" id="UP001597187"/>
    </source>
</evidence>
<reference evidence="1 2" key="1">
    <citation type="journal article" date="2019" name="Int. J. Syst. Evol. Microbiol.">
        <title>The Global Catalogue of Microorganisms (GCM) 10K type strain sequencing project: providing services to taxonomists for standard genome sequencing and annotation.</title>
        <authorList>
            <consortium name="The Broad Institute Genomics Platform"/>
            <consortium name="The Broad Institute Genome Sequencing Center for Infectious Disease"/>
            <person name="Wu L."/>
            <person name="Ma J."/>
        </authorList>
    </citation>
    <scope>NUCLEOTIDE SEQUENCE [LARGE SCALE GENOMIC DNA]</scope>
    <source>
        <strain evidence="1 2">CGMCC 1.12563</strain>
    </source>
</reference>
<dbReference type="Proteomes" id="UP001597187">
    <property type="component" value="Unassembled WGS sequence"/>
</dbReference>
<gene>
    <name evidence="1" type="ORF">ACFSBT_07700</name>
</gene>
<comment type="caution">
    <text evidence="1">The sequence shown here is derived from an EMBL/GenBank/DDBJ whole genome shotgun (WGS) entry which is preliminary data.</text>
</comment>
<protein>
    <submittedName>
        <fullName evidence="1">Uncharacterized protein</fullName>
    </submittedName>
</protein>
<proteinExistence type="predicted"/>
<dbReference type="AlphaFoldDB" id="A0ABD6ATU0"/>
<name>A0ABD6ATU0_9EURY</name>
<keyword evidence="2" id="KW-1185">Reference proteome</keyword>
<accession>A0ABD6ATU0</accession>
<dbReference type="Pfam" id="PF24373">
    <property type="entry name" value="DUF7529"/>
    <property type="match status" value="1"/>
</dbReference>
<sequence length="204" mass="22841">MPEIGEETDYADRVASNADALKNAWNATREELYGMAEELEEKGWDALAVAADDLAPESPEQEPTGRYGLTFGVVDNLADDVLEVLATVTDHTVEELAAQEEGEPLELDAFDRFEVFQHEQSGQVYMVVAYFDDDSQTALLLAGAYQQMYAGAVRRAVVDNETAFVHVQRLDRTPVASFRHEEWEPFFPKAEQRLAEGADEDPRH</sequence>
<dbReference type="EMBL" id="JBHUDC010000003">
    <property type="protein sequence ID" value="MFD1513157.1"/>
    <property type="molecule type" value="Genomic_DNA"/>
</dbReference>
<dbReference type="InterPro" id="IPR055951">
    <property type="entry name" value="DUF7529"/>
</dbReference>
<dbReference type="RefSeq" id="WP_250873117.1">
    <property type="nucleotide sequence ID" value="NZ_JALXFV010000003.1"/>
</dbReference>